<evidence type="ECO:0000256" key="2">
    <source>
        <dbReference type="SAM" id="Phobius"/>
    </source>
</evidence>
<organism evidence="4">
    <name type="scientific">Grosmannia clavigera (strain kw1407 / UAMH 11150)</name>
    <name type="common">Blue stain fungus</name>
    <name type="synonym">Graphiocladiella clavigera</name>
    <dbReference type="NCBI Taxonomy" id="655863"/>
    <lineage>
        <taxon>Eukaryota</taxon>
        <taxon>Fungi</taxon>
        <taxon>Dikarya</taxon>
        <taxon>Ascomycota</taxon>
        <taxon>Pezizomycotina</taxon>
        <taxon>Sordariomycetes</taxon>
        <taxon>Sordariomycetidae</taxon>
        <taxon>Ophiostomatales</taxon>
        <taxon>Ophiostomataceae</taxon>
        <taxon>Leptographium</taxon>
    </lineage>
</organism>
<dbReference type="GeneID" id="25976432"/>
<feature type="transmembrane region" description="Helical" evidence="2">
    <location>
        <begin position="173"/>
        <end position="193"/>
    </location>
</feature>
<feature type="transmembrane region" description="Helical" evidence="2">
    <location>
        <begin position="94"/>
        <end position="112"/>
    </location>
</feature>
<feature type="transmembrane region" description="Helical" evidence="2">
    <location>
        <begin position="61"/>
        <end position="82"/>
    </location>
</feature>
<keyword evidence="2" id="KW-1133">Transmembrane helix</keyword>
<feature type="transmembrane region" description="Helical" evidence="2">
    <location>
        <begin position="35"/>
        <end position="55"/>
    </location>
</feature>
<evidence type="ECO:0000256" key="1">
    <source>
        <dbReference type="SAM" id="MobiDB-lite"/>
    </source>
</evidence>
<dbReference type="STRING" id="655863.F0X9N6"/>
<dbReference type="AlphaFoldDB" id="F0X9N6"/>
<keyword evidence="2" id="KW-0812">Transmembrane</keyword>
<dbReference type="Proteomes" id="UP000007796">
    <property type="component" value="Unassembled WGS sequence"/>
</dbReference>
<dbReference type="PANTHER" id="PTHR37451:SF4">
    <property type="entry name" value="MARVEL DOMAIN-CONTAINING PROTEIN"/>
    <property type="match status" value="1"/>
</dbReference>
<proteinExistence type="predicted"/>
<feature type="region of interest" description="Disordered" evidence="1">
    <location>
        <begin position="225"/>
        <end position="316"/>
    </location>
</feature>
<evidence type="ECO:0000313" key="4">
    <source>
        <dbReference type="Proteomes" id="UP000007796"/>
    </source>
</evidence>
<reference evidence="3 4" key="1">
    <citation type="journal article" date="2011" name="Proc. Natl. Acad. Sci. U.S.A.">
        <title>Genome and transcriptome analyses of the mountain pine beetle-fungal symbiont Grosmannia clavigera, a lodgepole pine pathogen.</title>
        <authorList>
            <person name="DiGuistini S."/>
            <person name="Wang Y."/>
            <person name="Liao N.Y."/>
            <person name="Taylor G."/>
            <person name="Tanguay P."/>
            <person name="Feau N."/>
            <person name="Henrissat B."/>
            <person name="Chan S.K."/>
            <person name="Hesse-Orce U."/>
            <person name="Alamouti S.M."/>
            <person name="Tsui C.K.M."/>
            <person name="Docking R.T."/>
            <person name="Levasseur A."/>
            <person name="Haridas S."/>
            <person name="Robertson G."/>
            <person name="Birol I."/>
            <person name="Holt R.A."/>
            <person name="Marra M.A."/>
            <person name="Hamelin R.C."/>
            <person name="Hirst M."/>
            <person name="Jones S.J.M."/>
            <person name="Bohlmann J."/>
            <person name="Breuil C."/>
        </authorList>
    </citation>
    <scope>NUCLEOTIDE SEQUENCE [LARGE SCALE GENOMIC DNA]</scope>
    <source>
        <strain evidence="4">kw1407 / UAMH 11150</strain>
    </source>
</reference>
<dbReference type="HOGENOM" id="CLU_055465_1_0_1"/>
<gene>
    <name evidence="3" type="ORF">CMQ_3342</name>
</gene>
<evidence type="ECO:0008006" key="5">
    <source>
        <dbReference type="Google" id="ProtNLM"/>
    </source>
</evidence>
<protein>
    <recommendedName>
        <fullName evidence="5">G-protein coupled receptor protein</fullName>
    </recommendedName>
</protein>
<name>F0X9N6_GROCL</name>
<accession>F0X9N6</accession>
<dbReference type="eggNOG" id="ENOG502QPW5">
    <property type="taxonomic scope" value="Eukaryota"/>
</dbReference>
<dbReference type="OrthoDB" id="5241662at2759"/>
<sequence>MATKVSAVSYATPAGNMPEGPSGSFLVFPSHVGILVARGFSLFFAIIILGLSVYLMHGLVLSAYAFSLVCSIFTLAIVLYAVLTEKVSGCRAGYNCWAILALDLLMIIFWLSSMAANAALRATFIYAVDTECYDDGSTFNSGHCVVEKRDRSSSVVRRDGAVAGPVGRASMSVIAGLSALEMLLFIATFAYLAHTVRLYRRSNASRLHGGVEGGPVEMKVQSQPMLYQQDSQPTQAYNSYSNTTAQQQQQAYGSYPSHTFSTTGQTLAPQEYDTSQNSAPPIYAPSQTPILQGYPTASHTPVQAGTVQGQPDPLYYSGAVPVQQQQQQQYYQQ</sequence>
<keyword evidence="2" id="KW-0472">Membrane</keyword>
<keyword evidence="4" id="KW-1185">Reference proteome</keyword>
<evidence type="ECO:0000313" key="3">
    <source>
        <dbReference type="EMBL" id="EFX05273.1"/>
    </source>
</evidence>
<dbReference type="RefSeq" id="XP_014174755.1">
    <property type="nucleotide sequence ID" value="XM_014319280.1"/>
</dbReference>
<dbReference type="InParanoid" id="F0X9N6"/>
<feature type="compositionally biased region" description="Polar residues" evidence="1">
    <location>
        <begin position="225"/>
        <end position="309"/>
    </location>
</feature>
<dbReference type="EMBL" id="GL629735">
    <property type="protein sequence ID" value="EFX05273.1"/>
    <property type="molecule type" value="Genomic_DNA"/>
</dbReference>
<dbReference type="PANTHER" id="PTHR37451">
    <property type="entry name" value="MARVEL DOMAIN"/>
    <property type="match status" value="1"/>
</dbReference>